<evidence type="ECO:0000256" key="1">
    <source>
        <dbReference type="SAM" id="MobiDB-lite"/>
    </source>
</evidence>
<keyword evidence="3" id="KW-1185">Reference proteome</keyword>
<organism evidence="2 3">
    <name type="scientific">Apiospora kogelbergensis</name>
    <dbReference type="NCBI Taxonomy" id="1337665"/>
    <lineage>
        <taxon>Eukaryota</taxon>
        <taxon>Fungi</taxon>
        <taxon>Dikarya</taxon>
        <taxon>Ascomycota</taxon>
        <taxon>Pezizomycotina</taxon>
        <taxon>Sordariomycetes</taxon>
        <taxon>Xylariomycetidae</taxon>
        <taxon>Amphisphaeriales</taxon>
        <taxon>Apiosporaceae</taxon>
        <taxon>Apiospora</taxon>
    </lineage>
</organism>
<dbReference type="AlphaFoldDB" id="A0AAW0QYH6"/>
<dbReference type="Proteomes" id="UP001392437">
    <property type="component" value="Unassembled WGS sequence"/>
</dbReference>
<accession>A0AAW0QYH6</accession>
<reference evidence="2 3" key="1">
    <citation type="submission" date="2023-01" db="EMBL/GenBank/DDBJ databases">
        <title>Analysis of 21 Apiospora genomes using comparative genomics revels a genus with tremendous synthesis potential of carbohydrate active enzymes and secondary metabolites.</title>
        <authorList>
            <person name="Sorensen T."/>
        </authorList>
    </citation>
    <scope>NUCLEOTIDE SEQUENCE [LARGE SCALE GENOMIC DNA]</scope>
    <source>
        <strain evidence="2 3">CBS 117206</strain>
    </source>
</reference>
<dbReference type="EMBL" id="JAQQWP010000006">
    <property type="protein sequence ID" value="KAK8115389.1"/>
    <property type="molecule type" value="Genomic_DNA"/>
</dbReference>
<feature type="compositionally biased region" description="Polar residues" evidence="1">
    <location>
        <begin position="327"/>
        <end position="346"/>
    </location>
</feature>
<gene>
    <name evidence="2" type="ORF">PG999_007458</name>
</gene>
<proteinExistence type="predicted"/>
<name>A0AAW0QYH6_9PEZI</name>
<evidence type="ECO:0000313" key="3">
    <source>
        <dbReference type="Proteomes" id="UP001392437"/>
    </source>
</evidence>
<sequence length="386" mass="43560">MDGILQALAHVLDIDWNYRKHSDCDGDSDGVYRVLSTALKGLVHSRGQPPSFRIRRPLGEVFENQKEQPSGTTNATQPSFLHGRKHHSCITCLRGYHHFRLPSNKRTLKPKKPRKARDLDLAEDTVLLLLSTRRKRKRYCPRKNWENEDATDYSFVDVNMELCEKDEERDFHEVRCRLRDVGHQGLVAYESYIGAILGGQFQLGAIIQEEDDKRTYEVHPLVDSSWRLQATAFRLQGLPKKLLDSRKRQLRRLEPRSLCRIDQAGMKFVVHEARDLVARPGGVPLDAGDFVLDHGQYPSLASSNGPIAPVIAGVSWAVVARALAQDPQPSSNAAEPDQNSSSSSHYGNIPGDRVVPDKPCQPERQVQAGKRPRRKRRQGKAKSTSS</sequence>
<evidence type="ECO:0000313" key="2">
    <source>
        <dbReference type="EMBL" id="KAK8115389.1"/>
    </source>
</evidence>
<feature type="region of interest" description="Disordered" evidence="1">
    <location>
        <begin position="327"/>
        <end position="386"/>
    </location>
</feature>
<feature type="compositionally biased region" description="Basic residues" evidence="1">
    <location>
        <begin position="370"/>
        <end position="380"/>
    </location>
</feature>
<comment type="caution">
    <text evidence="2">The sequence shown here is derived from an EMBL/GenBank/DDBJ whole genome shotgun (WGS) entry which is preliminary data.</text>
</comment>
<protein>
    <submittedName>
        <fullName evidence="2">Uncharacterized protein</fullName>
    </submittedName>
</protein>